<feature type="domain" description="Leucine-rich repeat-containing N-terminal plant-type" evidence="13">
    <location>
        <begin position="33"/>
        <end position="71"/>
    </location>
</feature>
<evidence type="ECO:0000256" key="2">
    <source>
        <dbReference type="ARBA" id="ARBA00009592"/>
    </source>
</evidence>
<dbReference type="EMBL" id="JARBHA010000016">
    <property type="protein sequence ID" value="KAJ9678977.1"/>
    <property type="molecule type" value="Genomic_DNA"/>
</dbReference>
<dbReference type="InterPro" id="IPR013210">
    <property type="entry name" value="LRR_N_plant-typ"/>
</dbReference>
<feature type="domain" description="Disease resistance R13L4/SHOC-2-like LRR" evidence="14">
    <location>
        <begin position="329"/>
        <end position="490"/>
    </location>
</feature>
<evidence type="ECO:0000256" key="12">
    <source>
        <dbReference type="SAM" id="SignalP"/>
    </source>
</evidence>
<reference evidence="15 16" key="1">
    <citation type="journal article" date="2023" name="BMC Biotechnol.">
        <title>Vitis rotundifolia cv Carlos genome sequencing.</title>
        <authorList>
            <person name="Huff M."/>
            <person name="Hulse-Kemp A."/>
            <person name="Scheffler B."/>
            <person name="Youngblood R."/>
            <person name="Simpson S."/>
            <person name="Babiker E."/>
            <person name="Staton M."/>
        </authorList>
    </citation>
    <scope>NUCLEOTIDE SEQUENCE [LARGE SCALE GENOMIC DNA]</scope>
    <source>
        <tissue evidence="15">Leaf</tissue>
    </source>
</reference>
<keyword evidence="8" id="KW-1133">Transmembrane helix</keyword>
<dbReference type="Pfam" id="PF08263">
    <property type="entry name" value="LRRNT_2"/>
    <property type="match status" value="1"/>
</dbReference>
<protein>
    <recommendedName>
        <fullName evidence="17">Leucine-rich repeat-containing N-terminal plant-type domain-containing protein</fullName>
    </recommendedName>
</protein>
<dbReference type="PANTHER" id="PTHR48063">
    <property type="entry name" value="LRR RECEPTOR-LIKE KINASE"/>
    <property type="match status" value="1"/>
</dbReference>
<keyword evidence="5" id="KW-0812">Transmembrane</keyword>
<evidence type="ECO:0000256" key="10">
    <source>
        <dbReference type="ARBA" id="ARBA00023170"/>
    </source>
</evidence>
<dbReference type="Proteomes" id="UP001168098">
    <property type="component" value="Unassembled WGS sequence"/>
</dbReference>
<evidence type="ECO:0000259" key="13">
    <source>
        <dbReference type="Pfam" id="PF08263"/>
    </source>
</evidence>
<feature type="chain" id="PRO_5041313245" description="Leucine-rich repeat-containing N-terminal plant-type domain-containing protein" evidence="12">
    <location>
        <begin position="25"/>
        <end position="970"/>
    </location>
</feature>
<sequence length="970" mass="109995">MRNSTPIILFPLLCFLSSTTSILCEPNTLVCNEKEKHALLRFKQALYDPGNRLSSWSVNQDCCRWEAVRCNNVTGRVVKLHLGNPYDTNDYEFYSKFKLSGKISPALLELEFLSYLNLSWNDFGGSPIPSFLGSMGSLRYLDLSFAEFRGLVPHQLGNLSTLRYLDLGYNRRLYIENLGMNWVDLHREVHWLESVSMLPSLSELHLSGCELDSNMTSSLGYANFTSLTFLDLSVNNFNQEIPNWLFKFSSLVSLSLFDNQFKGQISESLGQLKYLKYLDVSTSIGNLSSLRYLRLYENPLINGTLPLSMGQLKYLEYLNVSFDSFHGPIPTSIGNLSSLRYLSLYENPLINGTLPMSLGQLKYLEYLVVFFNSFHGPIPTFIGNLSSLRYLLLSENPLINGTLPMSLGLLSNLENLEVGWTFLTGTISEVHFTALSKLKVLSISGTSLSFHVNSSWTPPFQLEYLDADSCKMGPKFPAWLQTQKSLFYLDFSRSGIVDTAPNWFWKFASYIQEIHLSNNQISGDLSQVVLNNTIIDLSSNCFSGRLPRLSPNVGVLNIANNSFSGQITLFMCQKMNGRRELSDCRMHWPSLSHVSLGSNNLSGKIPDSMVSLVGLKALSLQNNSFYGEIPSSPENCKVLGLINPSDNKFSGIIPRWIFERTTLIIIHLRSNKFTGKIPPQICQLSSLIVLDLVDNSLSGSIPKCLNNISAMGAGPIRGIGYDALEVDNDYYYEFYMESLVLDIKGRESNLFGLRFLNLSRNDLMGRIPEKIGVMALLESLDLSRNHLSGEIPHSMSNLTFLDDLDLFDPLSFFGNPELCGAPLTKNCTKDEETLGPIAVEENREFSEISWFYIGMGSGFIAGAWRHAYFQFLYDMRDWAYVAIAIKLKWFHQKLRRYHVGKEKTYDYPSMKIFKSYADMFSKSIASNSYFQIRFRMISKGVYHTRMFQQLQWHGQRALYIQRGSINFALQ</sequence>
<dbReference type="Pfam" id="PF23598">
    <property type="entry name" value="LRR_14"/>
    <property type="match status" value="1"/>
</dbReference>
<dbReference type="Gene3D" id="3.80.10.10">
    <property type="entry name" value="Ribonuclease Inhibitor"/>
    <property type="match status" value="6"/>
</dbReference>
<keyword evidence="6 12" id="KW-0732">Signal</keyword>
<dbReference type="SUPFAM" id="SSF52058">
    <property type="entry name" value="L domain-like"/>
    <property type="match status" value="2"/>
</dbReference>
<evidence type="ECO:0000256" key="6">
    <source>
        <dbReference type="ARBA" id="ARBA00022729"/>
    </source>
</evidence>
<keyword evidence="9" id="KW-0472">Membrane</keyword>
<comment type="similarity">
    <text evidence="2">Belongs to the RLP family.</text>
</comment>
<comment type="subcellular location">
    <subcellularLocation>
        <location evidence="1">Cell membrane</location>
        <topology evidence="1">Single-pass type I membrane protein</topology>
    </subcellularLocation>
</comment>
<accession>A0AA38YYN9</accession>
<evidence type="ECO:0000256" key="8">
    <source>
        <dbReference type="ARBA" id="ARBA00022989"/>
    </source>
</evidence>
<dbReference type="Pfam" id="PF00560">
    <property type="entry name" value="LRR_1"/>
    <property type="match status" value="5"/>
</dbReference>
<evidence type="ECO:0000256" key="3">
    <source>
        <dbReference type="ARBA" id="ARBA00022475"/>
    </source>
</evidence>
<dbReference type="InterPro" id="IPR001611">
    <property type="entry name" value="Leu-rich_rpt"/>
</dbReference>
<feature type="signal peptide" evidence="12">
    <location>
        <begin position="1"/>
        <end position="24"/>
    </location>
</feature>
<proteinExistence type="inferred from homology"/>
<dbReference type="FunFam" id="3.80.10.10:FF:000041">
    <property type="entry name" value="LRR receptor-like serine/threonine-protein kinase ERECTA"/>
    <property type="match status" value="1"/>
</dbReference>
<dbReference type="SUPFAM" id="SSF52047">
    <property type="entry name" value="RNI-like"/>
    <property type="match status" value="1"/>
</dbReference>
<keyword evidence="11" id="KW-0325">Glycoprotein</keyword>
<evidence type="ECO:0000259" key="14">
    <source>
        <dbReference type="Pfam" id="PF23598"/>
    </source>
</evidence>
<keyword evidence="7" id="KW-0677">Repeat</keyword>
<dbReference type="InterPro" id="IPR055414">
    <property type="entry name" value="LRR_R13L4/SHOC2-like"/>
</dbReference>
<evidence type="ECO:0000256" key="5">
    <source>
        <dbReference type="ARBA" id="ARBA00022692"/>
    </source>
</evidence>
<dbReference type="InterPro" id="IPR032675">
    <property type="entry name" value="LRR_dom_sf"/>
</dbReference>
<gene>
    <name evidence="15" type="ORF">PVL29_021022</name>
</gene>
<dbReference type="InterPro" id="IPR046956">
    <property type="entry name" value="RLP23-like"/>
</dbReference>
<evidence type="ECO:0000256" key="4">
    <source>
        <dbReference type="ARBA" id="ARBA00022614"/>
    </source>
</evidence>
<dbReference type="SMART" id="SM00369">
    <property type="entry name" value="LRR_TYP"/>
    <property type="match status" value="7"/>
</dbReference>
<name>A0AA38YYN9_VITRO</name>
<evidence type="ECO:0000256" key="9">
    <source>
        <dbReference type="ARBA" id="ARBA00023136"/>
    </source>
</evidence>
<keyword evidence="10" id="KW-0675">Receptor</keyword>
<keyword evidence="3" id="KW-1003">Cell membrane</keyword>
<dbReference type="PANTHER" id="PTHR48063:SF98">
    <property type="entry name" value="LRR RECEPTOR-LIKE SERINE_THREONINE-PROTEIN KINASE FLS2"/>
    <property type="match status" value="1"/>
</dbReference>
<comment type="caution">
    <text evidence="15">The sequence shown here is derived from an EMBL/GenBank/DDBJ whole genome shotgun (WGS) entry which is preliminary data.</text>
</comment>
<dbReference type="InterPro" id="IPR003591">
    <property type="entry name" value="Leu-rich_rpt_typical-subtyp"/>
</dbReference>
<keyword evidence="4" id="KW-0433">Leucine-rich repeat</keyword>
<evidence type="ECO:0000256" key="7">
    <source>
        <dbReference type="ARBA" id="ARBA00022737"/>
    </source>
</evidence>
<evidence type="ECO:0000256" key="11">
    <source>
        <dbReference type="ARBA" id="ARBA00023180"/>
    </source>
</evidence>
<evidence type="ECO:0000313" key="15">
    <source>
        <dbReference type="EMBL" id="KAJ9678977.1"/>
    </source>
</evidence>
<evidence type="ECO:0008006" key="17">
    <source>
        <dbReference type="Google" id="ProtNLM"/>
    </source>
</evidence>
<evidence type="ECO:0000313" key="16">
    <source>
        <dbReference type="Proteomes" id="UP001168098"/>
    </source>
</evidence>
<dbReference type="GO" id="GO:0005886">
    <property type="term" value="C:plasma membrane"/>
    <property type="evidence" value="ECO:0007669"/>
    <property type="project" value="UniProtKB-SubCell"/>
</dbReference>
<dbReference type="AlphaFoldDB" id="A0AA38YYN9"/>
<dbReference type="FunFam" id="3.80.10.10:FF:000095">
    <property type="entry name" value="LRR receptor-like serine/threonine-protein kinase GSO1"/>
    <property type="match status" value="1"/>
</dbReference>
<evidence type="ECO:0000256" key="1">
    <source>
        <dbReference type="ARBA" id="ARBA00004251"/>
    </source>
</evidence>
<keyword evidence="16" id="KW-1185">Reference proteome</keyword>
<organism evidence="15 16">
    <name type="scientific">Vitis rotundifolia</name>
    <name type="common">Muscadine grape</name>
    <dbReference type="NCBI Taxonomy" id="103349"/>
    <lineage>
        <taxon>Eukaryota</taxon>
        <taxon>Viridiplantae</taxon>
        <taxon>Streptophyta</taxon>
        <taxon>Embryophyta</taxon>
        <taxon>Tracheophyta</taxon>
        <taxon>Spermatophyta</taxon>
        <taxon>Magnoliopsida</taxon>
        <taxon>eudicotyledons</taxon>
        <taxon>Gunneridae</taxon>
        <taxon>Pentapetalae</taxon>
        <taxon>rosids</taxon>
        <taxon>Vitales</taxon>
        <taxon>Vitaceae</taxon>
        <taxon>Viteae</taxon>
        <taxon>Vitis</taxon>
    </lineage>
</organism>